<comment type="caution">
    <text evidence="2">The sequence shown here is derived from an EMBL/GenBank/DDBJ whole genome shotgun (WGS) entry which is preliminary data.</text>
</comment>
<dbReference type="SUPFAM" id="SSF49313">
    <property type="entry name" value="Cadherin-like"/>
    <property type="match status" value="2"/>
</dbReference>
<dbReference type="GO" id="GO:0005509">
    <property type="term" value="F:calcium ion binding"/>
    <property type="evidence" value="ECO:0007669"/>
    <property type="project" value="InterPro"/>
</dbReference>
<evidence type="ECO:0000313" key="2">
    <source>
        <dbReference type="EMBL" id="GAV03004.1"/>
    </source>
</evidence>
<dbReference type="EMBL" id="BDGG01000009">
    <property type="protein sequence ID" value="GAV03004.1"/>
    <property type="molecule type" value="Genomic_DNA"/>
</dbReference>
<proteinExistence type="predicted"/>
<sequence length="253" mass="26072">MIPFYALVFLASLFESIKAQLPIFSQSIYTFSPATCTPGATIGQVFANVPNGLVASYLISGGNGQYSVDPNTGIISFASISNLVNQNTLPVIRYWTGSLDGSSLPLLVTAISTSGLTSSVPITISSVCNGGLSPSPPPGFFPSNPTPTNNFVGGNSLGAAFTRSSYQFNVACAQNNANVGSVWATAPNGATLNFSLVGDPTKSFFVDPNSGEIRTMRANIPPGTYSMSVQASDGQGGSTINVPLTIVVSSFCG</sequence>
<dbReference type="AlphaFoldDB" id="A0A1D1VVJ1"/>
<reference evidence="2 3" key="1">
    <citation type="journal article" date="2016" name="Nat. Commun.">
        <title>Extremotolerant tardigrade genome and improved radiotolerance of human cultured cells by tardigrade-unique protein.</title>
        <authorList>
            <person name="Hashimoto T."/>
            <person name="Horikawa D.D."/>
            <person name="Saito Y."/>
            <person name="Kuwahara H."/>
            <person name="Kozuka-Hata H."/>
            <person name="Shin-I T."/>
            <person name="Minakuchi Y."/>
            <person name="Ohishi K."/>
            <person name="Motoyama A."/>
            <person name="Aizu T."/>
            <person name="Enomoto A."/>
            <person name="Kondo K."/>
            <person name="Tanaka S."/>
            <person name="Hara Y."/>
            <person name="Koshikawa S."/>
            <person name="Sagara H."/>
            <person name="Miura T."/>
            <person name="Yokobori S."/>
            <person name="Miyagawa K."/>
            <person name="Suzuki Y."/>
            <person name="Kubo T."/>
            <person name="Oyama M."/>
            <person name="Kohara Y."/>
            <person name="Fujiyama A."/>
            <person name="Arakawa K."/>
            <person name="Katayama T."/>
            <person name="Toyoda A."/>
            <person name="Kunieda T."/>
        </authorList>
    </citation>
    <scope>NUCLEOTIDE SEQUENCE [LARGE SCALE GENOMIC DNA]</scope>
    <source>
        <strain evidence="2 3">YOKOZUNA-1</strain>
    </source>
</reference>
<feature type="chain" id="PRO_5008898900" description="Cadherin domain-containing protein" evidence="1">
    <location>
        <begin position="20"/>
        <end position="253"/>
    </location>
</feature>
<protein>
    <recommendedName>
        <fullName evidence="4">Cadherin domain-containing protein</fullName>
    </recommendedName>
</protein>
<accession>A0A1D1VVJ1</accession>
<dbReference type="Proteomes" id="UP000186922">
    <property type="component" value="Unassembled WGS sequence"/>
</dbReference>
<keyword evidence="1" id="KW-0732">Signal</keyword>
<feature type="signal peptide" evidence="1">
    <location>
        <begin position="1"/>
        <end position="19"/>
    </location>
</feature>
<dbReference type="GO" id="GO:0016020">
    <property type="term" value="C:membrane"/>
    <property type="evidence" value="ECO:0007669"/>
    <property type="project" value="InterPro"/>
</dbReference>
<evidence type="ECO:0000313" key="3">
    <source>
        <dbReference type="Proteomes" id="UP000186922"/>
    </source>
</evidence>
<dbReference type="CDD" id="cd11304">
    <property type="entry name" value="Cadherin_repeat"/>
    <property type="match status" value="1"/>
</dbReference>
<organism evidence="2 3">
    <name type="scientific">Ramazzottius varieornatus</name>
    <name type="common">Water bear</name>
    <name type="synonym">Tardigrade</name>
    <dbReference type="NCBI Taxonomy" id="947166"/>
    <lineage>
        <taxon>Eukaryota</taxon>
        <taxon>Metazoa</taxon>
        <taxon>Ecdysozoa</taxon>
        <taxon>Tardigrada</taxon>
        <taxon>Eutardigrada</taxon>
        <taxon>Parachela</taxon>
        <taxon>Hypsibioidea</taxon>
        <taxon>Ramazzottiidae</taxon>
        <taxon>Ramazzottius</taxon>
    </lineage>
</organism>
<keyword evidence="3" id="KW-1185">Reference proteome</keyword>
<dbReference type="Gene3D" id="2.60.40.60">
    <property type="entry name" value="Cadherins"/>
    <property type="match status" value="1"/>
</dbReference>
<evidence type="ECO:0008006" key="4">
    <source>
        <dbReference type="Google" id="ProtNLM"/>
    </source>
</evidence>
<name>A0A1D1VVJ1_RAMVA</name>
<evidence type="ECO:0000256" key="1">
    <source>
        <dbReference type="SAM" id="SignalP"/>
    </source>
</evidence>
<gene>
    <name evidence="2" type="primary">RvY_13495-1</name>
    <name evidence="2" type="synonym">RvY_13495.1</name>
    <name evidence="2" type="ORF">RvY_13495</name>
</gene>
<dbReference type="OrthoDB" id="10071505at2759"/>
<dbReference type="InterPro" id="IPR015919">
    <property type="entry name" value="Cadherin-like_sf"/>
</dbReference>